<protein>
    <submittedName>
        <fullName evidence="1">Uncharacterized protein</fullName>
    </submittedName>
</protein>
<evidence type="ECO:0000313" key="1">
    <source>
        <dbReference type="EMBL" id="CAG2057177.1"/>
    </source>
</evidence>
<name>A0ABN7NVR0_TIMPD</name>
<accession>A0ABN7NVR0</accession>
<proteinExistence type="predicted"/>
<comment type="caution">
    <text evidence="1">The sequence shown here is derived from an EMBL/GenBank/DDBJ whole genome shotgun (WGS) entry which is preliminary data.</text>
</comment>
<reference evidence="1" key="1">
    <citation type="submission" date="2021-03" db="EMBL/GenBank/DDBJ databases">
        <authorList>
            <person name="Tran Van P."/>
        </authorList>
    </citation>
    <scope>NUCLEOTIDE SEQUENCE</scope>
</reference>
<evidence type="ECO:0000313" key="2">
    <source>
        <dbReference type="Proteomes" id="UP001153148"/>
    </source>
</evidence>
<organism evidence="1 2">
    <name type="scientific">Timema podura</name>
    <name type="common">Walking stick</name>
    <dbReference type="NCBI Taxonomy" id="61482"/>
    <lineage>
        <taxon>Eukaryota</taxon>
        <taxon>Metazoa</taxon>
        <taxon>Ecdysozoa</taxon>
        <taxon>Arthropoda</taxon>
        <taxon>Hexapoda</taxon>
        <taxon>Insecta</taxon>
        <taxon>Pterygota</taxon>
        <taxon>Neoptera</taxon>
        <taxon>Polyneoptera</taxon>
        <taxon>Phasmatodea</taxon>
        <taxon>Timematodea</taxon>
        <taxon>Timematoidea</taxon>
        <taxon>Timematidae</taxon>
        <taxon>Timema</taxon>
    </lineage>
</organism>
<sequence>MTPSIRKSSPTCGSRSQADAMELAELQGKEKNLRAELRKYIQACRGPSGRQPRLPHAGDGVTAATCRYPGDGVGSPTLRRELKQSQPSNWNATIQAHDKLTQIQTVLSRPHIPLSQKKSVKCFLPAGTGRSHHVIRQRSSSGNYRLRGHCLFPRPRGFEQRVIGYLSWRATIMLKSPVLVVEEVIRLRIKTLTQLRYISQQDKVTKANSVSCQLREPNTTETTQGGGVQQVQRVHRLGLHRMPCEKPERAQFCRLLWFISEPKPPFRKTKYEV</sequence>
<keyword evidence="2" id="KW-1185">Reference proteome</keyword>
<dbReference type="EMBL" id="CAJPIN010004969">
    <property type="protein sequence ID" value="CAG2057177.1"/>
    <property type="molecule type" value="Genomic_DNA"/>
</dbReference>
<gene>
    <name evidence="1" type="ORF">TPAB3V08_LOCUS4156</name>
</gene>
<dbReference type="Proteomes" id="UP001153148">
    <property type="component" value="Unassembled WGS sequence"/>
</dbReference>